<evidence type="ECO:0000256" key="8">
    <source>
        <dbReference type="SAM" id="MobiDB-lite"/>
    </source>
</evidence>
<dbReference type="GO" id="GO:0007062">
    <property type="term" value="P:sister chromatid cohesion"/>
    <property type="evidence" value="ECO:0007669"/>
    <property type="project" value="InterPro"/>
</dbReference>
<evidence type="ECO:0000256" key="2">
    <source>
        <dbReference type="ARBA" id="ARBA00022490"/>
    </source>
</evidence>
<feature type="coiled-coil region" evidence="7">
    <location>
        <begin position="909"/>
        <end position="943"/>
    </location>
</feature>
<comment type="domain">
    <text evidence="7">Contains large globular domains required for ATP hydrolysis at each terminus and a third globular domain forming a flexible hinge near the middle of the molecule. These domains are separated by coiled-coil structures.</text>
</comment>
<dbReference type="EMBL" id="CP017634">
    <property type="protein sequence ID" value="ATW24627.1"/>
    <property type="molecule type" value="Genomic_DNA"/>
</dbReference>
<dbReference type="GO" id="GO:0005694">
    <property type="term" value="C:chromosome"/>
    <property type="evidence" value="ECO:0007669"/>
    <property type="project" value="InterPro"/>
</dbReference>
<dbReference type="GO" id="GO:0005524">
    <property type="term" value="F:ATP binding"/>
    <property type="evidence" value="ECO:0007669"/>
    <property type="project" value="UniProtKB-UniRule"/>
</dbReference>
<accession>A0A3G1KQB6</accession>
<dbReference type="PIRSF" id="PIRSF005719">
    <property type="entry name" value="SMC"/>
    <property type="match status" value="1"/>
</dbReference>
<evidence type="ECO:0000256" key="5">
    <source>
        <dbReference type="ARBA" id="ARBA00023054"/>
    </source>
</evidence>
<keyword evidence="11" id="KW-1185">Reference proteome</keyword>
<feature type="binding site" evidence="7">
    <location>
        <begin position="32"/>
        <end position="39"/>
    </location>
    <ligand>
        <name>ATP</name>
        <dbReference type="ChEBI" id="CHEBI:30616"/>
    </ligand>
</feature>
<proteinExistence type="inferred from homology"/>
<dbReference type="SMART" id="SM00968">
    <property type="entry name" value="SMC_hinge"/>
    <property type="match status" value="1"/>
</dbReference>
<evidence type="ECO:0000256" key="7">
    <source>
        <dbReference type="HAMAP-Rule" id="MF_01894"/>
    </source>
</evidence>
<dbReference type="InterPro" id="IPR024704">
    <property type="entry name" value="SMC"/>
</dbReference>
<comment type="similarity">
    <text evidence="7">Belongs to the SMC family.</text>
</comment>
<dbReference type="PANTHER" id="PTHR43977">
    <property type="entry name" value="STRUCTURAL MAINTENANCE OF CHROMOSOMES PROTEIN 3"/>
    <property type="match status" value="1"/>
</dbReference>
<comment type="subunit">
    <text evidence="7">Homodimer.</text>
</comment>
<keyword evidence="4 7" id="KW-0067">ATP-binding</keyword>
<dbReference type="Gene3D" id="1.20.1060.20">
    <property type="match status" value="1"/>
</dbReference>
<dbReference type="GO" id="GO:0016887">
    <property type="term" value="F:ATP hydrolysis activity"/>
    <property type="evidence" value="ECO:0007669"/>
    <property type="project" value="InterPro"/>
</dbReference>
<evidence type="ECO:0000256" key="3">
    <source>
        <dbReference type="ARBA" id="ARBA00022741"/>
    </source>
</evidence>
<organism evidence="10 11">
    <name type="scientific">Formimonas warabiya</name>
    <dbReference type="NCBI Taxonomy" id="1761012"/>
    <lineage>
        <taxon>Bacteria</taxon>
        <taxon>Bacillati</taxon>
        <taxon>Bacillota</taxon>
        <taxon>Clostridia</taxon>
        <taxon>Eubacteriales</taxon>
        <taxon>Peptococcaceae</taxon>
        <taxon>Candidatus Formimonas</taxon>
    </lineage>
</organism>
<dbReference type="KEGG" id="fwa:DCMF_07380"/>
<dbReference type="FunFam" id="3.40.50.300:FF:000901">
    <property type="entry name" value="Chromosome partition protein Smc"/>
    <property type="match status" value="1"/>
</dbReference>
<dbReference type="InterPro" id="IPR036277">
    <property type="entry name" value="SMC_hinge_sf"/>
</dbReference>
<dbReference type="InterPro" id="IPR027417">
    <property type="entry name" value="P-loop_NTPase"/>
</dbReference>
<feature type="coiled-coil region" evidence="7">
    <location>
        <begin position="776"/>
        <end position="845"/>
    </location>
</feature>
<gene>
    <name evidence="7" type="primary">smc</name>
    <name evidence="10" type="ORF">DCMF_07380</name>
</gene>
<dbReference type="Gene3D" id="3.30.70.1620">
    <property type="match status" value="1"/>
</dbReference>
<feature type="domain" description="SMC hinge" evidence="9">
    <location>
        <begin position="525"/>
        <end position="643"/>
    </location>
</feature>
<dbReference type="NCBIfam" id="TIGR02168">
    <property type="entry name" value="SMC_prok_B"/>
    <property type="match status" value="1"/>
</dbReference>
<dbReference type="GO" id="GO:0006260">
    <property type="term" value="P:DNA replication"/>
    <property type="evidence" value="ECO:0007669"/>
    <property type="project" value="UniProtKB-UniRule"/>
</dbReference>
<dbReference type="Pfam" id="PF02463">
    <property type="entry name" value="SMC_N"/>
    <property type="match status" value="1"/>
</dbReference>
<comment type="subcellular location">
    <subcellularLocation>
        <location evidence="1 7">Cytoplasm</location>
    </subcellularLocation>
</comment>
<feature type="coiled-coil region" evidence="7">
    <location>
        <begin position="167"/>
        <end position="201"/>
    </location>
</feature>
<keyword evidence="5 7" id="KW-0175">Coiled coil</keyword>
<keyword evidence="3 7" id="KW-0547">Nucleotide-binding</keyword>
<dbReference type="GO" id="GO:0005737">
    <property type="term" value="C:cytoplasm"/>
    <property type="evidence" value="ECO:0007669"/>
    <property type="project" value="UniProtKB-SubCell"/>
</dbReference>
<feature type="region of interest" description="Disordered" evidence="8">
    <location>
        <begin position="886"/>
        <end position="908"/>
    </location>
</feature>
<dbReference type="Pfam" id="PF06470">
    <property type="entry name" value="SMC_hinge"/>
    <property type="match status" value="1"/>
</dbReference>
<dbReference type="HAMAP" id="MF_01894">
    <property type="entry name" value="Smc_prok"/>
    <property type="match status" value="1"/>
</dbReference>
<dbReference type="GO" id="GO:0030261">
    <property type="term" value="P:chromosome condensation"/>
    <property type="evidence" value="ECO:0007669"/>
    <property type="project" value="InterPro"/>
</dbReference>
<dbReference type="Gene3D" id="1.10.287.1490">
    <property type="match status" value="1"/>
</dbReference>
<dbReference type="SUPFAM" id="SSF52540">
    <property type="entry name" value="P-loop containing nucleoside triphosphate hydrolases"/>
    <property type="match status" value="1"/>
</dbReference>
<dbReference type="InterPro" id="IPR011890">
    <property type="entry name" value="SMC_prok"/>
</dbReference>
<name>A0A3G1KQB6_FORW1</name>
<reference evidence="10 11" key="1">
    <citation type="submission" date="2016-10" db="EMBL/GenBank/DDBJ databases">
        <title>Complete Genome Sequence of Peptococcaceae strain DCMF.</title>
        <authorList>
            <person name="Edwards R.J."/>
            <person name="Holland S.I."/>
            <person name="Deshpande N.P."/>
            <person name="Wong Y.K."/>
            <person name="Ertan H."/>
            <person name="Manefield M."/>
            <person name="Russell T.L."/>
            <person name="Lee M.J."/>
        </authorList>
    </citation>
    <scope>NUCLEOTIDE SEQUENCE [LARGE SCALE GENOMIC DNA]</scope>
    <source>
        <strain evidence="10 11">DCMF</strain>
    </source>
</reference>
<dbReference type="GO" id="GO:0003677">
    <property type="term" value="F:DNA binding"/>
    <property type="evidence" value="ECO:0007669"/>
    <property type="project" value="UniProtKB-UniRule"/>
</dbReference>
<sequence>MYLKTIELHGFKSFTDRTKLEFGPGVSVIVGPNGSGKSNIADAIRWVLGEQSARVLRGSKMEDIIFAGTKKRKPLGMAEVSLTLDNSDGLLPLDYNEVTVTRRTYRSGEGEYLINNSTCRLKDVQNLFADTGMGSDGFSIIPQGKVDEILNAKSEERRSIIEETAGIVKYRNRKKEAARKLQETEQSLDRIQDIIFELSSQLDPLKEQAEQAKSYKKLKAEGDELEINLVVHVMEEVQEKLNEARESVDQKKLEMFQLEAGNAKLDSSVEELRFQIQEWDEEINQMQQELYQLFGQAEQTEAEVKLSLARQDALSGQIGKLAEEHQEVEEKFSALDQMMGRETQNHLDLETRIKDLKDLLAAREDNQKEEAESIENLERKIEARKNSAFDLMQEIADVRNKINNCAQHGLTLDNIWAKLTGQEKELEEFIKLNGDRKQSTEAHNREREKEIKAIQEEILALNEQIIGLEGTEQDLVQRNNRERESIQSSKARLNLLTEMQNDYEGYYPGVKAVLMAAKRKHPATKEVLGVIAELVKVPEPYRLAVETAFGGGLQDIVTDTDLGAKEAIEFLKKTKGGRATFLPLNTISRPDHKDLAQKVQEIPGFTGFASDLVSCEAKVRPAVDYLLKRIIVVKNMDVALQAARAVRYQAKIVTWEGDVINPGGSLTGGSQQKKAGNLLSRMGEIETLKKTLAKMEAGAKETERLLADCRGQMAGMKNDREKNMARERELEQELFQGRRDLAQLTEALDLSGKNLAAVHMEIAENRSKKEELGGEERILTEHLDQAEGKNQDLAREISTFQEQLKIRKENLTTGHDGLTEIKVKLAALTQEETAVKRTLHRLREEKDTLVALGEKKLHEKYALEKELAQKDQELLETKKTLLTLSRDKGEKEQALNGKKHHRTAESQRLGDLEKDAKENAKKLAFLQQEYHQWELKKNRWEMEWEKHLEKLAEKFKVSFEQALLKKKEIVSKRAVALRISEIEKEIAILGTVNLNAIEEYDRVNERYQFLSLQQKDLVEAREALYKVIGEMDRIMTQRFQDTFWAVSHQFNHTFNQLFGGGFAELRLTDPGNLLETGVEIVVQPPGKRLQHLSLLSGGEKALTGIALLFAILIVRPSPFCVLDEIEAALDEANVDRFAAHLHQFSGKTQFIVVSHRQGTMEIADVLYGVTMEENGISKSLSVKLADVSGISA</sequence>
<feature type="coiled-coil region" evidence="7">
    <location>
        <begin position="234"/>
        <end position="394"/>
    </location>
</feature>
<dbReference type="InterPro" id="IPR003395">
    <property type="entry name" value="RecF/RecN/SMC_N"/>
</dbReference>
<dbReference type="Proteomes" id="UP000323521">
    <property type="component" value="Chromosome"/>
</dbReference>
<keyword evidence="6 7" id="KW-0238">DNA-binding</keyword>
<comment type="function">
    <text evidence="7">Required for chromosome condensation and partitioning.</text>
</comment>
<protein>
    <recommendedName>
        <fullName evidence="7">Chromosome partition protein Smc</fullName>
    </recommendedName>
</protein>
<dbReference type="CDD" id="cd03278">
    <property type="entry name" value="ABC_SMC_barmotin"/>
    <property type="match status" value="2"/>
</dbReference>
<feature type="coiled-coil region" evidence="7">
    <location>
        <begin position="437"/>
        <end position="471"/>
    </location>
</feature>
<keyword evidence="2 7" id="KW-0963">Cytoplasm</keyword>
<evidence type="ECO:0000256" key="1">
    <source>
        <dbReference type="ARBA" id="ARBA00004496"/>
    </source>
</evidence>
<evidence type="ECO:0000313" key="10">
    <source>
        <dbReference type="EMBL" id="ATW24627.1"/>
    </source>
</evidence>
<evidence type="ECO:0000313" key="11">
    <source>
        <dbReference type="Proteomes" id="UP000323521"/>
    </source>
</evidence>
<evidence type="ECO:0000256" key="4">
    <source>
        <dbReference type="ARBA" id="ARBA00022840"/>
    </source>
</evidence>
<evidence type="ECO:0000256" key="6">
    <source>
        <dbReference type="ARBA" id="ARBA00023125"/>
    </source>
</evidence>
<dbReference type="Gene3D" id="3.40.50.300">
    <property type="entry name" value="P-loop containing nucleotide triphosphate hydrolases"/>
    <property type="match status" value="2"/>
</dbReference>
<dbReference type="FunFam" id="3.40.50.300:FF:000984">
    <property type="entry name" value="Chromosome partition protein Smc"/>
    <property type="match status" value="1"/>
</dbReference>
<dbReference type="SUPFAM" id="SSF75553">
    <property type="entry name" value="Smc hinge domain"/>
    <property type="match status" value="1"/>
</dbReference>
<dbReference type="GO" id="GO:0007059">
    <property type="term" value="P:chromosome segregation"/>
    <property type="evidence" value="ECO:0007669"/>
    <property type="project" value="UniProtKB-UniRule"/>
</dbReference>
<dbReference type="OrthoDB" id="9808768at2"/>
<evidence type="ECO:0000259" key="9">
    <source>
        <dbReference type="SMART" id="SM00968"/>
    </source>
</evidence>
<dbReference type="AlphaFoldDB" id="A0A3G1KQB6"/>
<feature type="coiled-coil region" evidence="7">
    <location>
        <begin position="685"/>
        <end position="747"/>
    </location>
</feature>
<dbReference type="InterPro" id="IPR010935">
    <property type="entry name" value="SMC_hinge"/>
</dbReference>
<dbReference type="RefSeq" id="WP_148133838.1">
    <property type="nucleotide sequence ID" value="NZ_CP017634.1"/>
</dbReference>